<gene>
    <name evidence="3" type="ORF">F969_01601</name>
</gene>
<feature type="compositionally biased region" description="Polar residues" evidence="2">
    <location>
        <begin position="332"/>
        <end position="348"/>
    </location>
</feature>
<proteinExistence type="predicted"/>
<evidence type="ECO:0000256" key="1">
    <source>
        <dbReference type="SAM" id="Coils"/>
    </source>
</evidence>
<dbReference type="AlphaFoldDB" id="N8WWZ0"/>
<protein>
    <submittedName>
        <fullName evidence="3">Uncharacterized protein</fullName>
    </submittedName>
</protein>
<dbReference type="HOGENOM" id="CLU_573222_0_0_6"/>
<keyword evidence="4" id="KW-1185">Reference proteome</keyword>
<organism evidence="3 4">
    <name type="scientific">Acinetobacter variabilis</name>
    <dbReference type="NCBI Taxonomy" id="70346"/>
    <lineage>
        <taxon>Bacteria</taxon>
        <taxon>Pseudomonadati</taxon>
        <taxon>Pseudomonadota</taxon>
        <taxon>Gammaproteobacteria</taxon>
        <taxon>Moraxellales</taxon>
        <taxon>Moraxellaceae</taxon>
        <taxon>Acinetobacter</taxon>
    </lineage>
</organism>
<keyword evidence="1" id="KW-0175">Coiled coil</keyword>
<feature type="coiled-coil region" evidence="1">
    <location>
        <begin position="368"/>
        <end position="395"/>
    </location>
</feature>
<sequence length="476" mass="55719">MQKLFSLNEIIDASENKLSIHTIKDYCRRGELHPCIYFEGNIVCIHDERFQNSIDKRDPVAHIETVSWARTFKGYISASNFIDYIAHTDTQASDVFFNVTKIIEHISLINDFPLLQKDEYLKAFPSIIDDDIQEKRWLHEINDFKGNIFKAHEIVFHVSEVEKLLLTHSKPSQSPVKFLNNTEDLGGENLQENSNIKKRINLKDMLEDMDDYISVSSVFELIKERTDLKKDTEVANFLIVNKINDLSNPVNKFHYFDGKPTPLYKDFQQKQLTKMDLLLLEIAREELKLNSEDERLKNFAWEKFDFFWEFRRLTKIYLGEDVSELDEGWGNSEKNSYQDSDNATQSESELLLQDQSRFGNQIVGHSSIEYYQKQLIQLRKENETLKADILEKEQHLKKLKLIQTTQSESKLSTREENNIIKVLTVLADMEKKIDISKPYEAHGIMCMKAQLLGIDKFPSDESVKKWFTKASEYKKS</sequence>
<dbReference type="PATRIC" id="fig|1217710.3.peg.1512"/>
<dbReference type="Proteomes" id="UP000013070">
    <property type="component" value="Unassembled WGS sequence"/>
</dbReference>
<dbReference type="EMBL" id="APPE01000050">
    <property type="protein sequence ID" value="ENU99419.1"/>
    <property type="molecule type" value="Genomic_DNA"/>
</dbReference>
<evidence type="ECO:0000313" key="4">
    <source>
        <dbReference type="Proteomes" id="UP000013070"/>
    </source>
</evidence>
<reference evidence="3 4" key="1">
    <citation type="submission" date="2013-02" db="EMBL/GenBank/DDBJ databases">
        <title>The Genome Sequence of Acinetobacter sp. NIPH 899.</title>
        <authorList>
            <consortium name="The Broad Institute Genome Sequencing Platform"/>
            <consortium name="The Broad Institute Genome Sequencing Center for Infectious Disease"/>
            <person name="Cerqueira G."/>
            <person name="Feldgarden M."/>
            <person name="Courvalin P."/>
            <person name="Perichon B."/>
            <person name="Grillot-Courvalin C."/>
            <person name="Clermont D."/>
            <person name="Rocha E."/>
            <person name="Yoon E.-J."/>
            <person name="Nemec A."/>
            <person name="Walker B."/>
            <person name="Young S.K."/>
            <person name="Zeng Q."/>
            <person name="Gargeya S."/>
            <person name="Fitzgerald M."/>
            <person name="Haas B."/>
            <person name="Abouelleil A."/>
            <person name="Alvarado L."/>
            <person name="Arachchi H.M."/>
            <person name="Berlin A.M."/>
            <person name="Chapman S.B."/>
            <person name="Dewar J."/>
            <person name="Goldberg J."/>
            <person name="Griggs A."/>
            <person name="Gujja S."/>
            <person name="Hansen M."/>
            <person name="Howarth C."/>
            <person name="Imamovic A."/>
            <person name="Larimer J."/>
            <person name="McCowan C."/>
            <person name="Murphy C."/>
            <person name="Neiman D."/>
            <person name="Pearson M."/>
            <person name="Priest M."/>
            <person name="Roberts A."/>
            <person name="Saif S."/>
            <person name="Shea T."/>
            <person name="Sisk P."/>
            <person name="Sykes S."/>
            <person name="Wortman J."/>
            <person name="Nusbaum C."/>
            <person name="Birren B."/>
        </authorList>
    </citation>
    <scope>NUCLEOTIDE SEQUENCE [LARGE SCALE GENOMIC DNA]</scope>
    <source>
        <strain evidence="3 4">NIPH 899</strain>
    </source>
</reference>
<evidence type="ECO:0000256" key="2">
    <source>
        <dbReference type="SAM" id="MobiDB-lite"/>
    </source>
</evidence>
<name>N8WWZ0_9GAMM</name>
<accession>N8WWZ0</accession>
<dbReference type="RefSeq" id="WP_004782706.1">
    <property type="nucleotide sequence ID" value="NZ_KB849403.1"/>
</dbReference>
<feature type="region of interest" description="Disordered" evidence="2">
    <location>
        <begin position="328"/>
        <end position="348"/>
    </location>
</feature>
<comment type="caution">
    <text evidence="3">The sequence shown here is derived from an EMBL/GenBank/DDBJ whole genome shotgun (WGS) entry which is preliminary data.</text>
</comment>
<evidence type="ECO:0000313" key="3">
    <source>
        <dbReference type="EMBL" id="ENU99419.1"/>
    </source>
</evidence>